<feature type="compositionally biased region" description="Low complexity" evidence="1">
    <location>
        <begin position="1"/>
        <end position="15"/>
    </location>
</feature>
<feature type="region of interest" description="Disordered" evidence="1">
    <location>
        <begin position="1"/>
        <end position="28"/>
    </location>
</feature>
<organism evidence="2 3">
    <name type="scientific">Panicum miliaceum</name>
    <name type="common">Proso millet</name>
    <name type="synonym">Broomcorn millet</name>
    <dbReference type="NCBI Taxonomy" id="4540"/>
    <lineage>
        <taxon>Eukaryota</taxon>
        <taxon>Viridiplantae</taxon>
        <taxon>Streptophyta</taxon>
        <taxon>Embryophyta</taxon>
        <taxon>Tracheophyta</taxon>
        <taxon>Spermatophyta</taxon>
        <taxon>Magnoliopsida</taxon>
        <taxon>Liliopsida</taxon>
        <taxon>Poales</taxon>
        <taxon>Poaceae</taxon>
        <taxon>PACMAD clade</taxon>
        <taxon>Panicoideae</taxon>
        <taxon>Panicodae</taxon>
        <taxon>Paniceae</taxon>
        <taxon>Panicinae</taxon>
        <taxon>Panicum</taxon>
        <taxon>Panicum sect. Panicum</taxon>
    </lineage>
</organism>
<evidence type="ECO:0000313" key="2">
    <source>
        <dbReference type="EMBL" id="RLM64242.1"/>
    </source>
</evidence>
<dbReference type="OrthoDB" id="2149840at2759"/>
<dbReference type="EMBL" id="PQIB02000015">
    <property type="protein sequence ID" value="RLM64242.1"/>
    <property type="molecule type" value="Genomic_DNA"/>
</dbReference>
<dbReference type="Proteomes" id="UP000275267">
    <property type="component" value="Unassembled WGS sequence"/>
</dbReference>
<dbReference type="STRING" id="4540.A0A3L6PR76"/>
<feature type="region of interest" description="Disordered" evidence="1">
    <location>
        <begin position="41"/>
        <end position="62"/>
    </location>
</feature>
<evidence type="ECO:0000256" key="1">
    <source>
        <dbReference type="SAM" id="MobiDB-lite"/>
    </source>
</evidence>
<dbReference type="AlphaFoldDB" id="A0A3L6PR76"/>
<keyword evidence="3" id="KW-1185">Reference proteome</keyword>
<comment type="caution">
    <text evidence="2">The sequence shown here is derived from an EMBL/GenBank/DDBJ whole genome shotgun (WGS) entry which is preliminary data.</text>
</comment>
<reference evidence="3" key="1">
    <citation type="journal article" date="2019" name="Nat. Commun.">
        <title>The genome of broomcorn millet.</title>
        <authorList>
            <person name="Zou C."/>
            <person name="Miki D."/>
            <person name="Li D."/>
            <person name="Tang Q."/>
            <person name="Xiao L."/>
            <person name="Rajput S."/>
            <person name="Deng P."/>
            <person name="Jia W."/>
            <person name="Huang R."/>
            <person name="Zhang M."/>
            <person name="Sun Y."/>
            <person name="Hu J."/>
            <person name="Fu X."/>
            <person name="Schnable P.S."/>
            <person name="Li F."/>
            <person name="Zhang H."/>
            <person name="Feng B."/>
            <person name="Zhu X."/>
            <person name="Liu R."/>
            <person name="Schnable J.C."/>
            <person name="Zhu J.-K."/>
            <person name="Zhang H."/>
        </authorList>
    </citation>
    <scope>NUCLEOTIDE SEQUENCE [LARGE SCALE GENOMIC DNA]</scope>
</reference>
<gene>
    <name evidence="2" type="ORF">C2845_PM16G06630</name>
</gene>
<sequence>MGAAAGNAGGAAPTGTRGGRRPGAMGGYELVRSDDAPALAVDLEAGGGGPAKRAAGTSPAPAPARQRLVSLDVFRGITVLLLHLRSALFFFLGHTGTATPVP</sequence>
<protein>
    <submittedName>
        <fullName evidence="2">Heparan-alpha-glucosaminide N-acetyltransferase-like isoform X1</fullName>
    </submittedName>
</protein>
<name>A0A3L6PR76_PANMI</name>
<proteinExistence type="predicted"/>
<evidence type="ECO:0000313" key="3">
    <source>
        <dbReference type="Proteomes" id="UP000275267"/>
    </source>
</evidence>
<accession>A0A3L6PR76</accession>
<dbReference type="GO" id="GO:0016740">
    <property type="term" value="F:transferase activity"/>
    <property type="evidence" value="ECO:0007669"/>
    <property type="project" value="UniProtKB-KW"/>
</dbReference>